<keyword evidence="4" id="KW-1185">Reference proteome</keyword>
<dbReference type="InterPro" id="IPR013549">
    <property type="entry name" value="DUF1731"/>
</dbReference>
<organism evidence="3 4">
    <name type="scientific">Adhaeretor mobilis</name>
    <dbReference type="NCBI Taxonomy" id="1930276"/>
    <lineage>
        <taxon>Bacteria</taxon>
        <taxon>Pseudomonadati</taxon>
        <taxon>Planctomycetota</taxon>
        <taxon>Planctomycetia</taxon>
        <taxon>Pirellulales</taxon>
        <taxon>Lacipirellulaceae</taxon>
        <taxon>Adhaeretor</taxon>
    </lineage>
</organism>
<evidence type="ECO:0000313" key="4">
    <source>
        <dbReference type="Proteomes" id="UP000319852"/>
    </source>
</evidence>
<evidence type="ECO:0000259" key="2">
    <source>
        <dbReference type="Pfam" id="PF08338"/>
    </source>
</evidence>
<dbReference type="RefSeq" id="WP_145059905.1">
    <property type="nucleotide sequence ID" value="NZ_CP036263.1"/>
</dbReference>
<dbReference type="KEGG" id="amob:HG15A2_19620"/>
<dbReference type="AlphaFoldDB" id="A0A517MUX0"/>
<proteinExistence type="predicted"/>
<reference evidence="3 4" key="1">
    <citation type="submission" date="2019-02" db="EMBL/GenBank/DDBJ databases">
        <title>Deep-cultivation of Planctomycetes and their phenomic and genomic characterization uncovers novel biology.</title>
        <authorList>
            <person name="Wiegand S."/>
            <person name="Jogler M."/>
            <person name="Boedeker C."/>
            <person name="Pinto D."/>
            <person name="Vollmers J."/>
            <person name="Rivas-Marin E."/>
            <person name="Kohn T."/>
            <person name="Peeters S.H."/>
            <person name="Heuer A."/>
            <person name="Rast P."/>
            <person name="Oberbeckmann S."/>
            <person name="Bunk B."/>
            <person name="Jeske O."/>
            <person name="Meyerdierks A."/>
            <person name="Storesund J.E."/>
            <person name="Kallscheuer N."/>
            <person name="Luecker S."/>
            <person name="Lage O.M."/>
            <person name="Pohl T."/>
            <person name="Merkel B.J."/>
            <person name="Hornburger P."/>
            <person name="Mueller R.-W."/>
            <person name="Bruemmer F."/>
            <person name="Labrenz M."/>
            <person name="Spormann A.M."/>
            <person name="Op den Camp H."/>
            <person name="Overmann J."/>
            <person name="Amann R."/>
            <person name="Jetten M.S.M."/>
            <person name="Mascher T."/>
            <person name="Medema M.H."/>
            <person name="Devos D.P."/>
            <person name="Kaster A.-K."/>
            <person name="Ovreas L."/>
            <person name="Rohde M."/>
            <person name="Galperin M.Y."/>
            <person name="Jogler C."/>
        </authorList>
    </citation>
    <scope>NUCLEOTIDE SEQUENCE [LARGE SCALE GENOMIC DNA]</scope>
    <source>
        <strain evidence="3 4">HG15A2</strain>
    </source>
</reference>
<dbReference type="EMBL" id="CP036263">
    <property type="protein sequence ID" value="QDS98681.1"/>
    <property type="molecule type" value="Genomic_DNA"/>
</dbReference>
<dbReference type="InterPro" id="IPR036291">
    <property type="entry name" value="NAD(P)-bd_dom_sf"/>
</dbReference>
<gene>
    <name evidence="3" type="ORF">HG15A2_19620</name>
</gene>
<dbReference type="Proteomes" id="UP000319852">
    <property type="component" value="Chromosome"/>
</dbReference>
<dbReference type="PANTHER" id="PTHR11092">
    <property type="entry name" value="SUGAR NUCLEOTIDE EPIMERASE RELATED"/>
    <property type="match status" value="1"/>
</dbReference>
<protein>
    <submittedName>
        <fullName evidence="3">Epimerase family protein</fullName>
    </submittedName>
</protein>
<dbReference type="Gene3D" id="3.40.50.720">
    <property type="entry name" value="NAD(P)-binding Rossmann-like Domain"/>
    <property type="match status" value="1"/>
</dbReference>
<dbReference type="OrthoDB" id="9801773at2"/>
<dbReference type="Pfam" id="PF08338">
    <property type="entry name" value="DUF1731"/>
    <property type="match status" value="1"/>
</dbReference>
<evidence type="ECO:0000259" key="1">
    <source>
        <dbReference type="Pfam" id="PF01370"/>
    </source>
</evidence>
<feature type="domain" description="NAD-dependent epimerase/dehydratase" evidence="1">
    <location>
        <begin position="6"/>
        <end position="219"/>
    </location>
</feature>
<feature type="domain" description="DUF1731" evidence="2">
    <location>
        <begin position="264"/>
        <end position="307"/>
    </location>
</feature>
<sequence>MNDKSVVIAGGSGFLGVSLAYHLLESNFKVTLLSRNRPKANGHWDFVEWDARTLGNWQSVIDGAAAVVNLVGRSVDCVKTPGHCDEILRSRVEATRVLGEAMQSVTTPPPVWVQMSTAHIYGDPPSLVCTEGSPFGYGLAPEVGNAWESQFAQSVLNEQRGVVLRTSFVVGRDRGAGGGALSRLRLVARIGLGGKIGSGRQGMSWIHEKDINRIFERAIIDSSMQGAYIASSPNPVSQMDFMRSLRRTLRVPIGLPATEAMVRFGARWILGTDPELALYGRYVVPQRLIESGFSFEFPDLDRALVDLL</sequence>
<accession>A0A517MUX0</accession>
<name>A0A517MUX0_9BACT</name>
<dbReference type="InterPro" id="IPR001509">
    <property type="entry name" value="Epimerase_deHydtase"/>
</dbReference>
<dbReference type="PANTHER" id="PTHR11092:SF0">
    <property type="entry name" value="EPIMERASE FAMILY PROTEIN SDR39U1"/>
    <property type="match status" value="1"/>
</dbReference>
<evidence type="ECO:0000313" key="3">
    <source>
        <dbReference type="EMBL" id="QDS98681.1"/>
    </source>
</evidence>
<dbReference type="SUPFAM" id="SSF51735">
    <property type="entry name" value="NAD(P)-binding Rossmann-fold domains"/>
    <property type="match status" value="1"/>
</dbReference>
<dbReference type="Pfam" id="PF01370">
    <property type="entry name" value="Epimerase"/>
    <property type="match status" value="1"/>
</dbReference>